<dbReference type="EMBL" id="RJKE01000001">
    <property type="protein sequence ID" value="ROO83656.1"/>
    <property type="molecule type" value="Genomic_DNA"/>
</dbReference>
<keyword evidence="2" id="KW-1185">Reference proteome</keyword>
<evidence type="ECO:0000313" key="2">
    <source>
        <dbReference type="Proteomes" id="UP000272400"/>
    </source>
</evidence>
<dbReference type="InterPro" id="IPR029024">
    <property type="entry name" value="TerB-like"/>
</dbReference>
<accession>A0A3N1CQR5</accession>
<dbReference type="Proteomes" id="UP000272400">
    <property type="component" value="Unassembled WGS sequence"/>
</dbReference>
<dbReference type="SUPFAM" id="SSF158682">
    <property type="entry name" value="TerB-like"/>
    <property type="match status" value="1"/>
</dbReference>
<reference evidence="1 2" key="1">
    <citation type="submission" date="2018-11" db="EMBL/GenBank/DDBJ databases">
        <title>Sequencing the genomes of 1000 actinobacteria strains.</title>
        <authorList>
            <person name="Klenk H.-P."/>
        </authorList>
    </citation>
    <scope>NUCLEOTIDE SEQUENCE [LARGE SCALE GENOMIC DNA]</scope>
    <source>
        <strain evidence="1 2">DSM 44254</strain>
    </source>
</reference>
<dbReference type="OrthoDB" id="1261251at2"/>
<comment type="caution">
    <text evidence="1">The sequence shown here is derived from an EMBL/GenBank/DDBJ whole genome shotgun (WGS) entry which is preliminary data.</text>
</comment>
<proteinExistence type="predicted"/>
<evidence type="ECO:0008006" key="3">
    <source>
        <dbReference type="Google" id="ProtNLM"/>
    </source>
</evidence>
<dbReference type="AlphaFoldDB" id="A0A3N1CQR5"/>
<gene>
    <name evidence="1" type="ORF">EDD29_1163</name>
</gene>
<dbReference type="RefSeq" id="WP_123662978.1">
    <property type="nucleotide sequence ID" value="NZ_RJKE01000001.1"/>
</dbReference>
<evidence type="ECO:0000313" key="1">
    <source>
        <dbReference type="EMBL" id="ROO83656.1"/>
    </source>
</evidence>
<organism evidence="1 2">
    <name type="scientific">Actinocorallia herbida</name>
    <dbReference type="NCBI Taxonomy" id="58109"/>
    <lineage>
        <taxon>Bacteria</taxon>
        <taxon>Bacillati</taxon>
        <taxon>Actinomycetota</taxon>
        <taxon>Actinomycetes</taxon>
        <taxon>Streptosporangiales</taxon>
        <taxon>Thermomonosporaceae</taxon>
        <taxon>Actinocorallia</taxon>
    </lineage>
</organism>
<protein>
    <recommendedName>
        <fullName evidence="3">Tellurite resistance protein TerB</fullName>
    </recommendedName>
</protein>
<sequence length="203" mass="21811">MFVLFGVSVCFRTVGEGMFHCPSCGGDRRYRRRAGRRYVALFFLPLIPLARLGHTVQCKTCATRFNTAVLRMPTAARMEAALPAAARAACCLALLAGDPADTVARVRAVDVVRGYGEDAYGPDELAGDLDMPESFQLEEIAATGAQLAVEAKEWFLAQIVRVALCTGELTDGQREELHRIAATLGLSPAHGLGVILTTEGATR</sequence>
<name>A0A3N1CQR5_9ACTN</name>